<dbReference type="Proteomes" id="UP000797356">
    <property type="component" value="Chromosome 6"/>
</dbReference>
<reference evidence="1" key="2">
    <citation type="submission" date="2019-07" db="EMBL/GenBank/DDBJ databases">
        <authorList>
            <person name="Yang Y."/>
            <person name="Bocs S."/>
            <person name="Baudouin L."/>
        </authorList>
    </citation>
    <scope>NUCLEOTIDE SEQUENCE</scope>
    <source>
        <tissue evidence="1">Spear leaf of Hainan Tall coconut</tissue>
    </source>
</reference>
<name>A0A8K0IB20_COCNU</name>
<dbReference type="AlphaFoldDB" id="A0A8K0IB20"/>
<dbReference type="EMBL" id="CM017877">
    <property type="protein sequence ID" value="KAG1347044.1"/>
    <property type="molecule type" value="Genomic_DNA"/>
</dbReference>
<accession>A0A8K0IB20</accession>
<protein>
    <submittedName>
        <fullName evidence="1">Uncharacterized protein</fullName>
    </submittedName>
</protein>
<comment type="caution">
    <text evidence="1">The sequence shown here is derived from an EMBL/GenBank/DDBJ whole genome shotgun (WGS) entry which is preliminary data.</text>
</comment>
<evidence type="ECO:0000313" key="1">
    <source>
        <dbReference type="EMBL" id="KAG1347044.1"/>
    </source>
</evidence>
<sequence>MLPSLFSTAVASSAGISLSVPVRSFQTSPRPLRFAPFTSSHNMGSPCRALLPDLAPSAPLRAFHLLASGVPLSCAPSRPRPVRSASRLSPPRIRSTAATGRLLEISPESGRLSLLLSVSPLSFSLSLLLSLRFLHFRLIKGAQFFKDRHHLDEDWEHHFLESIIHTCHDSSLVILAFLIDQRVLWLSSLEIGTVWRSIGGTTSWRV</sequence>
<keyword evidence="2" id="KW-1185">Reference proteome</keyword>
<reference evidence="1" key="1">
    <citation type="journal article" date="2017" name="Gigascience">
        <title>The genome draft of coconut (Cocos nucifera).</title>
        <authorList>
            <person name="Xiao Y."/>
            <person name="Xu P."/>
            <person name="Fan H."/>
            <person name="Baudouin L."/>
            <person name="Xia W."/>
            <person name="Bocs S."/>
            <person name="Xu J."/>
            <person name="Li Q."/>
            <person name="Guo A."/>
            <person name="Zhou L."/>
            <person name="Li J."/>
            <person name="Wu Y."/>
            <person name="Ma Z."/>
            <person name="Armero A."/>
            <person name="Issali A.E."/>
            <person name="Liu N."/>
            <person name="Peng M."/>
            <person name="Yang Y."/>
        </authorList>
    </citation>
    <scope>NUCLEOTIDE SEQUENCE</scope>
    <source>
        <tissue evidence="1">Spear leaf of Hainan Tall coconut</tissue>
    </source>
</reference>
<proteinExistence type="predicted"/>
<organism evidence="1 2">
    <name type="scientific">Cocos nucifera</name>
    <name type="common">Coconut palm</name>
    <dbReference type="NCBI Taxonomy" id="13894"/>
    <lineage>
        <taxon>Eukaryota</taxon>
        <taxon>Viridiplantae</taxon>
        <taxon>Streptophyta</taxon>
        <taxon>Embryophyta</taxon>
        <taxon>Tracheophyta</taxon>
        <taxon>Spermatophyta</taxon>
        <taxon>Magnoliopsida</taxon>
        <taxon>Liliopsida</taxon>
        <taxon>Arecaceae</taxon>
        <taxon>Arecoideae</taxon>
        <taxon>Cocoseae</taxon>
        <taxon>Attaleinae</taxon>
        <taxon>Cocos</taxon>
    </lineage>
</organism>
<gene>
    <name evidence="1" type="ORF">COCNU_06G008730</name>
</gene>
<evidence type="ECO:0000313" key="2">
    <source>
        <dbReference type="Proteomes" id="UP000797356"/>
    </source>
</evidence>